<dbReference type="Gene3D" id="1.10.238.10">
    <property type="entry name" value="EF-hand"/>
    <property type="match status" value="1"/>
</dbReference>
<dbReference type="RefSeq" id="XP_002778597.1">
    <property type="nucleotide sequence ID" value="XM_002778551.1"/>
</dbReference>
<dbReference type="InParanoid" id="C5KYQ1"/>
<dbReference type="GeneID" id="9038154"/>
<accession>C5KYQ1</accession>
<evidence type="ECO:0000313" key="4">
    <source>
        <dbReference type="Proteomes" id="UP000007800"/>
    </source>
</evidence>
<gene>
    <name evidence="3" type="ORF">Pmar_PMAR008305</name>
</gene>
<reference evidence="3 4" key="1">
    <citation type="submission" date="2008-07" db="EMBL/GenBank/DDBJ databases">
        <authorList>
            <person name="El-Sayed N."/>
            <person name="Caler E."/>
            <person name="Inman J."/>
            <person name="Amedeo P."/>
            <person name="Hass B."/>
            <person name="Wortman J."/>
        </authorList>
    </citation>
    <scope>NUCLEOTIDE SEQUENCE [LARGE SCALE GENOMIC DNA]</scope>
    <source>
        <strain evidence="4">ATCC 50983 / TXsc</strain>
    </source>
</reference>
<dbReference type="InterPro" id="IPR002048">
    <property type="entry name" value="EF_hand_dom"/>
</dbReference>
<evidence type="ECO:0000256" key="1">
    <source>
        <dbReference type="ARBA" id="ARBA00022837"/>
    </source>
</evidence>
<dbReference type="PROSITE" id="PS50222">
    <property type="entry name" value="EF_HAND_2"/>
    <property type="match status" value="2"/>
</dbReference>
<dbReference type="SMART" id="SM00054">
    <property type="entry name" value="EFh"/>
    <property type="match status" value="2"/>
</dbReference>
<keyword evidence="4" id="KW-1185">Reference proteome</keyword>
<dbReference type="Proteomes" id="UP000007800">
    <property type="component" value="Unassembled WGS sequence"/>
</dbReference>
<organism evidence="4">
    <name type="scientific">Perkinsus marinus (strain ATCC 50983 / TXsc)</name>
    <dbReference type="NCBI Taxonomy" id="423536"/>
    <lineage>
        <taxon>Eukaryota</taxon>
        <taxon>Sar</taxon>
        <taxon>Alveolata</taxon>
        <taxon>Perkinsozoa</taxon>
        <taxon>Perkinsea</taxon>
        <taxon>Perkinsida</taxon>
        <taxon>Perkinsidae</taxon>
        <taxon>Perkinsus</taxon>
    </lineage>
</organism>
<dbReference type="Pfam" id="PF13499">
    <property type="entry name" value="EF-hand_7"/>
    <property type="match status" value="1"/>
</dbReference>
<sequence length="130" mass="15234">MIFSKGSGDIDWYWFFSSQAFSHLHEVFKEADKEGRGWISEEEFVRVLRIPEVAQKLKFADVSLRDAADLFSLIDINRSRKVTYTEFVEGCLRIAGQAKGKDLLRVQYTLDKKFERMGITATKKRIYWID</sequence>
<feature type="domain" description="EF-hand" evidence="2">
    <location>
        <begin position="62"/>
        <end position="97"/>
    </location>
</feature>
<dbReference type="EMBL" id="GG677493">
    <property type="protein sequence ID" value="EER10392.1"/>
    <property type="molecule type" value="Genomic_DNA"/>
</dbReference>
<dbReference type="OrthoDB" id="191686at2759"/>
<evidence type="ECO:0000259" key="2">
    <source>
        <dbReference type="PROSITE" id="PS50222"/>
    </source>
</evidence>
<dbReference type="SUPFAM" id="SSF47473">
    <property type="entry name" value="EF-hand"/>
    <property type="match status" value="1"/>
</dbReference>
<name>C5KYQ1_PERM5</name>
<dbReference type="InterPro" id="IPR018247">
    <property type="entry name" value="EF_Hand_1_Ca_BS"/>
</dbReference>
<dbReference type="GO" id="GO:0005509">
    <property type="term" value="F:calcium ion binding"/>
    <property type="evidence" value="ECO:0007669"/>
    <property type="project" value="InterPro"/>
</dbReference>
<feature type="domain" description="EF-hand" evidence="2">
    <location>
        <begin position="19"/>
        <end position="54"/>
    </location>
</feature>
<evidence type="ECO:0000313" key="3">
    <source>
        <dbReference type="EMBL" id="EER10392.1"/>
    </source>
</evidence>
<proteinExistence type="predicted"/>
<protein>
    <recommendedName>
        <fullName evidence="2">EF-hand domain-containing protein</fullName>
    </recommendedName>
</protein>
<keyword evidence="1" id="KW-0106">Calcium</keyword>
<dbReference type="InterPro" id="IPR011992">
    <property type="entry name" value="EF-hand-dom_pair"/>
</dbReference>
<dbReference type="AlphaFoldDB" id="C5KYQ1"/>
<dbReference type="PROSITE" id="PS00018">
    <property type="entry name" value="EF_HAND_1"/>
    <property type="match status" value="1"/>
</dbReference>